<organism evidence="4 5">
    <name type="scientific">Tetracentron sinense</name>
    <name type="common">Spur-leaf</name>
    <dbReference type="NCBI Taxonomy" id="13715"/>
    <lineage>
        <taxon>Eukaryota</taxon>
        <taxon>Viridiplantae</taxon>
        <taxon>Streptophyta</taxon>
        <taxon>Embryophyta</taxon>
        <taxon>Tracheophyta</taxon>
        <taxon>Spermatophyta</taxon>
        <taxon>Magnoliopsida</taxon>
        <taxon>Trochodendrales</taxon>
        <taxon>Trochodendraceae</taxon>
        <taxon>Tetracentron</taxon>
    </lineage>
</organism>
<dbReference type="OrthoDB" id="1922186at2759"/>
<dbReference type="SUPFAM" id="SSF46942">
    <property type="entry name" value="Elongation factor TFIIS domain 2"/>
    <property type="match status" value="1"/>
</dbReference>
<feature type="region of interest" description="Disordered" evidence="1">
    <location>
        <begin position="363"/>
        <end position="398"/>
    </location>
</feature>
<dbReference type="PANTHER" id="PTHR46871:SF1">
    <property type="entry name" value="BROMO-ADJACENT HOMOLOGY (BAH) DOMAIN-CONTAINING PROTEIN"/>
    <property type="match status" value="1"/>
</dbReference>
<feature type="domain" description="TFIIS central" evidence="3">
    <location>
        <begin position="337"/>
        <end position="515"/>
    </location>
</feature>
<feature type="compositionally biased region" description="Basic and acidic residues" evidence="1">
    <location>
        <begin position="293"/>
        <end position="309"/>
    </location>
</feature>
<evidence type="ECO:0000259" key="3">
    <source>
        <dbReference type="PROSITE" id="PS51321"/>
    </source>
</evidence>
<proteinExistence type="predicted"/>
<name>A0A835D1H8_TETSI</name>
<dbReference type="Pfam" id="PF07500">
    <property type="entry name" value="TFIIS_M"/>
    <property type="match status" value="1"/>
</dbReference>
<evidence type="ECO:0000313" key="4">
    <source>
        <dbReference type="EMBL" id="KAF8380247.1"/>
    </source>
</evidence>
<dbReference type="InterPro" id="IPR043151">
    <property type="entry name" value="BAH_sf"/>
</dbReference>
<dbReference type="SMART" id="SM00439">
    <property type="entry name" value="BAH"/>
    <property type="match status" value="1"/>
</dbReference>
<feature type="compositionally biased region" description="Polar residues" evidence="1">
    <location>
        <begin position="376"/>
        <end position="391"/>
    </location>
</feature>
<feature type="compositionally biased region" description="Polar residues" evidence="1">
    <location>
        <begin position="104"/>
        <end position="122"/>
    </location>
</feature>
<dbReference type="OMA" id="NGRRTHY"/>
<feature type="region of interest" description="Disordered" evidence="1">
    <location>
        <begin position="616"/>
        <end position="639"/>
    </location>
</feature>
<dbReference type="PROSITE" id="PS51321">
    <property type="entry name" value="TFIIS_CENTRAL"/>
    <property type="match status" value="1"/>
</dbReference>
<dbReference type="GO" id="GO:0003682">
    <property type="term" value="F:chromatin binding"/>
    <property type="evidence" value="ECO:0007669"/>
    <property type="project" value="InterPro"/>
</dbReference>
<keyword evidence="5" id="KW-1185">Reference proteome</keyword>
<feature type="compositionally biased region" description="Basic and acidic residues" evidence="1">
    <location>
        <begin position="41"/>
        <end position="64"/>
    </location>
</feature>
<sequence length="639" mass="71770">MSKSLEEDRTETVEKIEMLIEVVRKSHLLEPGDTTLPDYGGDSRGKVIDPEVRSDVSDSIRNSEEPTSGGLGMDRPDHNKFIRCHSMNHNPSCFVEVMLRGTAKNQSRPSSEGDNTSSQLPSQGEAFFNGEPLLGSRDWKRDIAQTNNGSMMVTGQWFYRPEEAEKRGGGSWQARDTRELFYSFHRDEVPAESVMHKCVVHFVPLHKQLPRRSRHPGFIVQKVYDTVEKKLWKLTDKDYEDNKQHEIDILVQKTRDRLGELADVEIEDASVDQEDQLMNKRMLRRKTMSPLDVSREDDATTRSDQHLKAETPGSCAGNASEFYTILENFKALTGETHRDKWLEKLLQGIQFVCDSKEKVLTDDKEKGGSVGIDHASGNNHTKTADNSQENSPKGDGSIRWPDAAVPAITALEQVSHEALGYDFQKYNQKMRQLVFNLKLKCSLNTIKLVLKTSNLDILLQNNARLARRLLKGELEPSKILNMSPNELKDGLTAEETATKEPEESERMQMTDARCSRCTEKKVGLTDIIQAGGLGDRYQLECIACGNTWYASRDEASTLTIDGPSSVRSVGTAPWATAKFEDVEKTLVSPRESEKPAEKAAADIIKKTTAPYIPVLDTQKSFSSRPKSEDRTASITTEVE</sequence>
<dbReference type="Pfam" id="PF01426">
    <property type="entry name" value="BAH"/>
    <property type="match status" value="1"/>
</dbReference>
<feature type="region of interest" description="Disordered" evidence="1">
    <location>
        <begin position="488"/>
        <end position="511"/>
    </location>
</feature>
<feature type="region of interest" description="Disordered" evidence="1">
    <location>
        <begin position="284"/>
        <end position="314"/>
    </location>
</feature>
<evidence type="ECO:0000256" key="1">
    <source>
        <dbReference type="SAM" id="MobiDB-lite"/>
    </source>
</evidence>
<protein>
    <submittedName>
        <fullName evidence="4">Uncharacterized protein</fullName>
    </submittedName>
</protein>
<dbReference type="InterPro" id="IPR001025">
    <property type="entry name" value="BAH_dom"/>
</dbReference>
<dbReference type="Proteomes" id="UP000655225">
    <property type="component" value="Unassembled WGS sequence"/>
</dbReference>
<dbReference type="AlphaFoldDB" id="A0A835D1H8"/>
<feature type="region of interest" description="Disordered" evidence="1">
    <location>
        <begin position="104"/>
        <end position="133"/>
    </location>
</feature>
<evidence type="ECO:0000259" key="2">
    <source>
        <dbReference type="PROSITE" id="PS51038"/>
    </source>
</evidence>
<feature type="domain" description="BAH" evidence="2">
    <location>
        <begin position="108"/>
        <end position="235"/>
    </location>
</feature>
<dbReference type="SMART" id="SM00510">
    <property type="entry name" value="TFS2M"/>
    <property type="match status" value="1"/>
</dbReference>
<dbReference type="GO" id="GO:0006351">
    <property type="term" value="P:DNA-templated transcription"/>
    <property type="evidence" value="ECO:0007669"/>
    <property type="project" value="InterPro"/>
</dbReference>
<evidence type="ECO:0000313" key="5">
    <source>
        <dbReference type="Proteomes" id="UP000655225"/>
    </source>
</evidence>
<dbReference type="InterPro" id="IPR036575">
    <property type="entry name" value="TFIIS_cen_dom_sf"/>
</dbReference>
<dbReference type="Gene3D" id="2.30.30.490">
    <property type="match status" value="1"/>
</dbReference>
<accession>A0A835D1H8</accession>
<reference evidence="4 5" key="1">
    <citation type="submission" date="2020-04" db="EMBL/GenBank/DDBJ databases">
        <title>Plant Genome Project.</title>
        <authorList>
            <person name="Zhang R.-G."/>
        </authorList>
    </citation>
    <scope>NUCLEOTIDE SEQUENCE [LARGE SCALE GENOMIC DNA]</scope>
    <source>
        <strain evidence="4">YNK0</strain>
        <tissue evidence="4">Leaf</tissue>
    </source>
</reference>
<dbReference type="InterPro" id="IPR003618">
    <property type="entry name" value="TFIIS_cen_dom"/>
</dbReference>
<dbReference type="Gene3D" id="1.10.472.30">
    <property type="entry name" value="Transcription elongation factor S-II, central domain"/>
    <property type="match status" value="1"/>
</dbReference>
<dbReference type="PROSITE" id="PS51038">
    <property type="entry name" value="BAH"/>
    <property type="match status" value="1"/>
</dbReference>
<gene>
    <name evidence="4" type="ORF">HHK36_027730</name>
</gene>
<dbReference type="EMBL" id="JABCRI010000021">
    <property type="protein sequence ID" value="KAF8380247.1"/>
    <property type="molecule type" value="Genomic_DNA"/>
</dbReference>
<dbReference type="PANTHER" id="PTHR46871">
    <property type="entry name" value="BROMO-ADJACENT HOMOLOGY (BAH) DOMAIN-CONTAINING PROTEIN"/>
    <property type="match status" value="1"/>
</dbReference>
<feature type="region of interest" description="Disordered" evidence="1">
    <location>
        <begin position="30"/>
        <end position="76"/>
    </location>
</feature>
<comment type="caution">
    <text evidence="4">The sequence shown here is derived from an EMBL/GenBank/DDBJ whole genome shotgun (WGS) entry which is preliminary data.</text>
</comment>